<dbReference type="Pfam" id="PF00924">
    <property type="entry name" value="MS_channel_2nd"/>
    <property type="match status" value="1"/>
</dbReference>
<accession>A0ABQ5LY15</accession>
<dbReference type="RefSeq" id="WP_281843790.1">
    <property type="nucleotide sequence ID" value="NZ_BROH01000015.1"/>
</dbReference>
<dbReference type="InterPro" id="IPR011066">
    <property type="entry name" value="MscS_channel_C_sf"/>
</dbReference>
<feature type="transmembrane region" description="Helical" evidence="7">
    <location>
        <begin position="76"/>
        <end position="96"/>
    </location>
</feature>
<sequence>MNLIRHLTRVIFPAAVLLISVGLTVYQSDLPEFLATSEEFSLFLTTVIYLAAAWVASRVVAMALDQMGGNRPYPRLLKDLIAAFFFTAAFAAIGSLYLGQGALGAVAGSTIILALLGFAIRNVVADTLSGIALAIEAPFRIGDWIDIDTLAQGKAIEIGWRTTRLLTVDGTYMILPNSQISRQRITNFSAPKKEFRAQINITLDHVLSIGNARKIMLEALGEGKLIQQEPAPDIRVRSYEEGGISYTVRYWVPRFERVVDCRDEVYSLIDDALRRAGSIAPYRRIQLVSAAPDAGVDNATVELAHPSGDRD</sequence>
<evidence type="ECO:0000256" key="6">
    <source>
        <dbReference type="ARBA" id="ARBA00023136"/>
    </source>
</evidence>
<gene>
    <name evidence="10" type="ORF">STA1M1_37360</name>
</gene>
<keyword evidence="7" id="KW-0813">Transport</keyword>
<evidence type="ECO:0000259" key="9">
    <source>
        <dbReference type="Pfam" id="PF21082"/>
    </source>
</evidence>
<dbReference type="PANTHER" id="PTHR30221:SF1">
    <property type="entry name" value="SMALL-CONDUCTANCE MECHANOSENSITIVE CHANNEL"/>
    <property type="match status" value="1"/>
</dbReference>
<proteinExistence type="inferred from homology"/>
<keyword evidence="6 7" id="KW-0472">Membrane</keyword>
<dbReference type="EMBL" id="BROH01000015">
    <property type="protein sequence ID" value="GKY89867.1"/>
    <property type="molecule type" value="Genomic_DNA"/>
</dbReference>
<dbReference type="Gene3D" id="3.30.70.100">
    <property type="match status" value="1"/>
</dbReference>
<dbReference type="InterPro" id="IPR023408">
    <property type="entry name" value="MscS_beta-dom_sf"/>
</dbReference>
<keyword evidence="3" id="KW-1003">Cell membrane</keyword>
<feature type="domain" description="Mechanosensitive ion channel MscS" evidence="8">
    <location>
        <begin position="122"/>
        <end position="189"/>
    </location>
</feature>
<dbReference type="InterPro" id="IPR010920">
    <property type="entry name" value="LSM_dom_sf"/>
</dbReference>
<comment type="caution">
    <text evidence="10">The sequence shown here is derived from an EMBL/GenBank/DDBJ whole genome shotgun (WGS) entry which is preliminary data.</text>
</comment>
<evidence type="ECO:0000256" key="4">
    <source>
        <dbReference type="ARBA" id="ARBA00022692"/>
    </source>
</evidence>
<dbReference type="Proteomes" id="UP001144205">
    <property type="component" value="Unassembled WGS sequence"/>
</dbReference>
<keyword evidence="7" id="KW-0407">Ion channel</keyword>
<comment type="subcellular location">
    <subcellularLocation>
        <location evidence="7">Cell inner membrane</location>
        <topology evidence="7">Multi-pass membrane protein</topology>
    </subcellularLocation>
    <subcellularLocation>
        <location evidence="1">Cell membrane</location>
        <topology evidence="1">Multi-pass membrane protein</topology>
    </subcellularLocation>
</comment>
<name>A0ABQ5LY15_9RHOB</name>
<evidence type="ECO:0000256" key="1">
    <source>
        <dbReference type="ARBA" id="ARBA00004651"/>
    </source>
</evidence>
<keyword evidence="4 7" id="KW-0812">Transmembrane</keyword>
<keyword evidence="11" id="KW-1185">Reference proteome</keyword>
<dbReference type="InterPro" id="IPR049278">
    <property type="entry name" value="MS_channel_C"/>
</dbReference>
<dbReference type="InterPro" id="IPR006685">
    <property type="entry name" value="MscS_channel_2nd"/>
</dbReference>
<comment type="function">
    <text evidence="7">Mechanosensitive channel that participates in the regulation of osmotic pressure changes within the cell, opening in response to stretch forces in the membrane lipid bilayer, without the need for other proteins. Contributes to normal resistance to hypoosmotic shock. Forms an ion channel of 1.0 nanosiemens conductance with a slight preference for anions.</text>
</comment>
<reference evidence="10" key="1">
    <citation type="journal article" date="2023" name="Int. J. Syst. Evol. Microbiol.">
        <title>Sinisalibacter aestuarii sp. nov., isolated from estuarine sediment of the Arakawa River.</title>
        <authorList>
            <person name="Arafat S.T."/>
            <person name="Hirano S."/>
            <person name="Sato A."/>
            <person name="Takeuchi K."/>
            <person name="Yasuda T."/>
            <person name="Terahara T."/>
            <person name="Hamada M."/>
            <person name="Kobayashi T."/>
        </authorList>
    </citation>
    <scope>NUCLEOTIDE SEQUENCE</scope>
    <source>
        <strain evidence="10">B-399</strain>
    </source>
</reference>
<comment type="subunit">
    <text evidence="7">Homoheptamer.</text>
</comment>
<keyword evidence="7" id="KW-0406">Ion transport</keyword>
<feature type="transmembrane region" description="Helical" evidence="7">
    <location>
        <begin position="40"/>
        <end position="64"/>
    </location>
</feature>
<evidence type="ECO:0000313" key="10">
    <source>
        <dbReference type="EMBL" id="GKY89867.1"/>
    </source>
</evidence>
<organism evidence="10 11">
    <name type="scientific">Sinisalibacter aestuarii</name>
    <dbReference type="NCBI Taxonomy" id="2949426"/>
    <lineage>
        <taxon>Bacteria</taxon>
        <taxon>Pseudomonadati</taxon>
        <taxon>Pseudomonadota</taxon>
        <taxon>Alphaproteobacteria</taxon>
        <taxon>Rhodobacterales</taxon>
        <taxon>Roseobacteraceae</taxon>
        <taxon>Sinisalibacter</taxon>
    </lineage>
</organism>
<evidence type="ECO:0000256" key="7">
    <source>
        <dbReference type="RuleBase" id="RU369025"/>
    </source>
</evidence>
<feature type="domain" description="Mechanosensitive ion channel MscS C-terminal" evidence="9">
    <location>
        <begin position="200"/>
        <end position="277"/>
    </location>
</feature>
<evidence type="ECO:0000256" key="5">
    <source>
        <dbReference type="ARBA" id="ARBA00022989"/>
    </source>
</evidence>
<evidence type="ECO:0000256" key="2">
    <source>
        <dbReference type="ARBA" id="ARBA00008017"/>
    </source>
</evidence>
<protein>
    <recommendedName>
        <fullName evidence="7">Small-conductance mechanosensitive channel</fullName>
    </recommendedName>
</protein>
<evidence type="ECO:0000259" key="8">
    <source>
        <dbReference type="Pfam" id="PF00924"/>
    </source>
</evidence>
<comment type="similarity">
    <text evidence="2 7">Belongs to the MscS (TC 1.A.23) family.</text>
</comment>
<feature type="transmembrane region" description="Helical" evidence="7">
    <location>
        <begin position="7"/>
        <end position="28"/>
    </location>
</feature>
<dbReference type="PANTHER" id="PTHR30221">
    <property type="entry name" value="SMALL-CONDUCTANCE MECHANOSENSITIVE CHANNEL"/>
    <property type="match status" value="1"/>
</dbReference>
<dbReference type="SUPFAM" id="SSF82689">
    <property type="entry name" value="Mechanosensitive channel protein MscS (YggB), C-terminal domain"/>
    <property type="match status" value="1"/>
</dbReference>
<evidence type="ECO:0000313" key="11">
    <source>
        <dbReference type="Proteomes" id="UP001144205"/>
    </source>
</evidence>
<keyword evidence="7" id="KW-0997">Cell inner membrane</keyword>
<feature type="transmembrane region" description="Helical" evidence="7">
    <location>
        <begin position="102"/>
        <end position="120"/>
    </location>
</feature>
<keyword evidence="5 7" id="KW-1133">Transmembrane helix</keyword>
<dbReference type="Gene3D" id="2.30.30.60">
    <property type="match status" value="1"/>
</dbReference>
<dbReference type="SUPFAM" id="SSF50182">
    <property type="entry name" value="Sm-like ribonucleoproteins"/>
    <property type="match status" value="1"/>
</dbReference>
<dbReference type="InterPro" id="IPR045275">
    <property type="entry name" value="MscS_archaea/bacteria_type"/>
</dbReference>
<evidence type="ECO:0000256" key="3">
    <source>
        <dbReference type="ARBA" id="ARBA00022475"/>
    </source>
</evidence>
<dbReference type="Pfam" id="PF21082">
    <property type="entry name" value="MS_channel_3rd"/>
    <property type="match status" value="1"/>
</dbReference>